<gene>
    <name evidence="1" type="ORF">GLW04_07845</name>
</gene>
<dbReference type="AlphaFoldDB" id="A0A845E282"/>
<dbReference type="Proteomes" id="UP000460949">
    <property type="component" value="Unassembled WGS sequence"/>
</dbReference>
<dbReference type="RefSeq" id="WP_160836140.1">
    <property type="nucleotide sequence ID" value="NZ_WMET01000001.1"/>
</dbReference>
<reference evidence="1 2" key="1">
    <citation type="submission" date="2019-11" db="EMBL/GenBank/DDBJ databases">
        <title>Genome sequences of 17 halophilic strains isolated from different environments.</title>
        <authorList>
            <person name="Furrow R.E."/>
        </authorList>
    </citation>
    <scope>NUCLEOTIDE SEQUENCE [LARGE SCALE GENOMIC DNA]</scope>
    <source>
        <strain evidence="1 2">22511_23_Filter</strain>
    </source>
</reference>
<evidence type="ECO:0000313" key="2">
    <source>
        <dbReference type="Proteomes" id="UP000460949"/>
    </source>
</evidence>
<accession>A0A845E282</accession>
<dbReference type="EMBL" id="WMET01000001">
    <property type="protein sequence ID" value="MYL19794.1"/>
    <property type="molecule type" value="Genomic_DNA"/>
</dbReference>
<proteinExistence type="predicted"/>
<sequence>MKKMAQQFITQKLKQLTVKELLQYSRKYQIPITEEEAQAIIKALRKNKENPFEKDGRKRMLKKLAGLTSVDTARSVNKLLHKLAKEYGVEEWLK</sequence>
<dbReference type="OrthoDB" id="2969753at2"/>
<protein>
    <submittedName>
        <fullName evidence="1">DUF2624 family protein</fullName>
    </submittedName>
</protein>
<organism evidence="1 2">
    <name type="scientific">Halobacillus litoralis</name>
    <dbReference type="NCBI Taxonomy" id="45668"/>
    <lineage>
        <taxon>Bacteria</taxon>
        <taxon>Bacillati</taxon>
        <taxon>Bacillota</taxon>
        <taxon>Bacilli</taxon>
        <taxon>Bacillales</taxon>
        <taxon>Bacillaceae</taxon>
        <taxon>Halobacillus</taxon>
    </lineage>
</organism>
<evidence type="ECO:0000313" key="1">
    <source>
        <dbReference type="EMBL" id="MYL19794.1"/>
    </source>
</evidence>
<comment type="caution">
    <text evidence="1">The sequence shown here is derived from an EMBL/GenBank/DDBJ whole genome shotgun (WGS) entry which is preliminary data.</text>
</comment>
<dbReference type="InterPro" id="IPR020277">
    <property type="entry name" value="DUF2624"/>
</dbReference>
<dbReference type="Pfam" id="PF11116">
    <property type="entry name" value="DUF2624"/>
    <property type="match status" value="1"/>
</dbReference>
<name>A0A845E282_9BACI</name>